<dbReference type="Proteomes" id="UP000663929">
    <property type="component" value="Chromosome"/>
</dbReference>
<dbReference type="AlphaFoldDB" id="A0A8A4TUB8"/>
<evidence type="ECO:0000313" key="2">
    <source>
        <dbReference type="EMBL" id="QTD52728.1"/>
    </source>
</evidence>
<comment type="similarity">
    <text evidence="1">Belongs to the anhydro-N-acetylmuramic acid kinase family.</text>
</comment>
<keyword evidence="1" id="KW-0119">Carbohydrate metabolism</keyword>
<dbReference type="HAMAP" id="MF_01270">
    <property type="entry name" value="AnhMurNAc_kinase"/>
    <property type="match status" value="1"/>
</dbReference>
<proteinExistence type="inferred from homology"/>
<dbReference type="KEGG" id="scor:J3U87_09650"/>
<dbReference type="Gene3D" id="3.30.420.40">
    <property type="match status" value="2"/>
</dbReference>
<keyword evidence="1" id="KW-0067">ATP-binding</keyword>
<keyword evidence="1 2" id="KW-0418">Kinase</keyword>
<dbReference type="Pfam" id="PF03702">
    <property type="entry name" value="AnmK"/>
    <property type="match status" value="1"/>
</dbReference>
<gene>
    <name evidence="1" type="primary">anmK</name>
    <name evidence="2" type="ORF">J3U87_09650</name>
</gene>
<dbReference type="GO" id="GO:0005524">
    <property type="term" value="F:ATP binding"/>
    <property type="evidence" value="ECO:0007669"/>
    <property type="project" value="UniProtKB-UniRule"/>
</dbReference>
<evidence type="ECO:0000256" key="1">
    <source>
        <dbReference type="HAMAP-Rule" id="MF_01270"/>
    </source>
</evidence>
<dbReference type="InterPro" id="IPR043129">
    <property type="entry name" value="ATPase_NBD"/>
</dbReference>
<reference evidence="2" key="1">
    <citation type="submission" date="2021-03" db="EMBL/GenBank/DDBJ databases">
        <title>Acanthopleuribacteraceae sp. M133.</title>
        <authorList>
            <person name="Wang G."/>
        </authorList>
    </citation>
    <scope>NUCLEOTIDE SEQUENCE</scope>
    <source>
        <strain evidence="2">M133</strain>
    </source>
</reference>
<dbReference type="UniPathway" id="UPA00544"/>
<dbReference type="CDD" id="cd24050">
    <property type="entry name" value="ASKHA_NBD_ANMK"/>
    <property type="match status" value="1"/>
</dbReference>
<dbReference type="SUPFAM" id="SSF53067">
    <property type="entry name" value="Actin-like ATPase domain"/>
    <property type="match status" value="1"/>
</dbReference>
<feature type="binding site" evidence="1">
    <location>
        <begin position="11"/>
        <end position="18"/>
    </location>
    <ligand>
        <name>ATP</name>
        <dbReference type="ChEBI" id="CHEBI:30616"/>
    </ligand>
</feature>
<dbReference type="GO" id="GO:0097175">
    <property type="term" value="P:1,6-anhydro-N-acetyl-beta-muramic acid catabolic process"/>
    <property type="evidence" value="ECO:0007669"/>
    <property type="project" value="UniProtKB-UniRule"/>
</dbReference>
<name>A0A8A4TUB8_SULCO</name>
<dbReference type="UniPathway" id="UPA00343"/>
<dbReference type="EC" id="2.7.1.170" evidence="1"/>
<protein>
    <recommendedName>
        <fullName evidence="1">Anhydro-N-acetylmuramic acid kinase</fullName>
        <ecNumber evidence="1">2.7.1.170</ecNumber>
    </recommendedName>
    <alternativeName>
        <fullName evidence="1">AnhMurNAc kinase</fullName>
    </alternativeName>
</protein>
<dbReference type="GO" id="GO:0016773">
    <property type="term" value="F:phosphotransferase activity, alcohol group as acceptor"/>
    <property type="evidence" value="ECO:0007669"/>
    <property type="project" value="UniProtKB-UniRule"/>
</dbReference>
<keyword evidence="1" id="KW-0808">Transferase</keyword>
<dbReference type="InterPro" id="IPR005338">
    <property type="entry name" value="Anhydro_N_Ac-Mur_kinase"/>
</dbReference>
<dbReference type="PANTHER" id="PTHR30605">
    <property type="entry name" value="ANHYDRO-N-ACETYLMURAMIC ACID KINASE"/>
    <property type="match status" value="1"/>
</dbReference>
<keyword evidence="1" id="KW-0547">Nucleotide-binding</keyword>
<dbReference type="GO" id="GO:0006040">
    <property type="term" value="P:amino sugar metabolic process"/>
    <property type="evidence" value="ECO:0007669"/>
    <property type="project" value="InterPro"/>
</dbReference>
<comment type="catalytic activity">
    <reaction evidence="1">
        <text>1,6-anhydro-N-acetyl-beta-muramate + ATP + H2O = N-acetyl-D-muramate 6-phosphate + ADP + H(+)</text>
        <dbReference type="Rhea" id="RHEA:24952"/>
        <dbReference type="ChEBI" id="CHEBI:15377"/>
        <dbReference type="ChEBI" id="CHEBI:15378"/>
        <dbReference type="ChEBI" id="CHEBI:30616"/>
        <dbReference type="ChEBI" id="CHEBI:58690"/>
        <dbReference type="ChEBI" id="CHEBI:58722"/>
        <dbReference type="ChEBI" id="CHEBI:456216"/>
        <dbReference type="EC" id="2.7.1.170"/>
    </reaction>
</comment>
<dbReference type="RefSeq" id="WP_237382830.1">
    <property type="nucleotide sequence ID" value="NZ_CP071793.1"/>
</dbReference>
<accession>A0A8A4TUB8</accession>
<dbReference type="GO" id="GO:0009254">
    <property type="term" value="P:peptidoglycan turnover"/>
    <property type="evidence" value="ECO:0007669"/>
    <property type="project" value="UniProtKB-UniRule"/>
</dbReference>
<dbReference type="PANTHER" id="PTHR30605:SF0">
    <property type="entry name" value="ANHYDRO-N-ACETYLMURAMIC ACID KINASE"/>
    <property type="match status" value="1"/>
</dbReference>
<sequence>MGELYLGVMSGTSLDGIDIALARIGQPFSIELVGFKTVPFEEELRREYLAMMKDPSWEPQRLLAVHHLLGDRFGQEINASLREFRTPPSRVKAIGLHGITFWHCPEGYEVYGGVGRGTLQLCDPYTVAVNTGIRVIHGFRQTDIALGGQGAPMVPFLDHHLFRHESMGRIMLNLGGIANLSFLPAGSEDISAFDSGPANMIIDHLMRHHPTEPQSLDPSGSYAAKGKVLHDLLKSCTAHPFFGTAPPKSTGREDFGPVFCERFLRYRQFDRYEDLIKTATTLTAVTISDAIRGFRFKDYEYADFQEMIASGGGTYNDTLMEMLRTNLPELDIKTTSDLGVEVDAKEAMLMASLAWAYMNGVPGNFPTVTGASRKAVLGSATY</sequence>
<comment type="function">
    <text evidence="1">Catalyzes the specific phosphorylation of 1,6-anhydro-N-acetylmuramic acid (anhMurNAc) with the simultaneous cleavage of the 1,6-anhydro ring, generating MurNAc-6-P. Is required for the utilization of anhMurNAc either imported from the medium or derived from its own cell wall murein, and thus plays a role in cell wall recycling.</text>
</comment>
<comment type="pathway">
    <text evidence="1">Cell wall biogenesis; peptidoglycan recycling.</text>
</comment>
<comment type="pathway">
    <text evidence="1">Amino-sugar metabolism; 1,6-anhydro-N-acetylmuramate degradation.</text>
</comment>
<evidence type="ECO:0000313" key="3">
    <source>
        <dbReference type="Proteomes" id="UP000663929"/>
    </source>
</evidence>
<dbReference type="EMBL" id="CP071793">
    <property type="protein sequence ID" value="QTD52728.1"/>
    <property type="molecule type" value="Genomic_DNA"/>
</dbReference>
<dbReference type="GO" id="GO:0016301">
    <property type="term" value="F:kinase activity"/>
    <property type="evidence" value="ECO:0007669"/>
    <property type="project" value="UniProtKB-KW"/>
</dbReference>
<organism evidence="2 3">
    <name type="scientific">Sulfidibacter corallicola</name>
    <dbReference type="NCBI Taxonomy" id="2818388"/>
    <lineage>
        <taxon>Bacteria</taxon>
        <taxon>Pseudomonadati</taxon>
        <taxon>Acidobacteriota</taxon>
        <taxon>Holophagae</taxon>
        <taxon>Acanthopleuribacterales</taxon>
        <taxon>Acanthopleuribacteraceae</taxon>
        <taxon>Sulfidibacter</taxon>
    </lineage>
</organism>
<keyword evidence="3" id="KW-1185">Reference proteome</keyword>